<evidence type="ECO:0000313" key="3">
    <source>
        <dbReference type="Proteomes" id="UP000778797"/>
    </source>
</evidence>
<dbReference type="Gene3D" id="2.40.128.110">
    <property type="entry name" value="Lipid/polyisoprenoid-binding, YceI-like"/>
    <property type="match status" value="1"/>
</dbReference>
<dbReference type="Proteomes" id="UP000778797">
    <property type="component" value="Unassembled WGS sequence"/>
</dbReference>
<gene>
    <name evidence="2" type="ORF">J1C55_03130</name>
</gene>
<evidence type="ECO:0000259" key="1">
    <source>
        <dbReference type="SMART" id="SM00867"/>
    </source>
</evidence>
<keyword evidence="3" id="KW-1185">Reference proteome</keyword>
<accession>A0ABS8EK41</accession>
<reference evidence="2" key="1">
    <citation type="submission" date="2021-03" db="EMBL/GenBank/DDBJ databases">
        <authorList>
            <person name="Ping X."/>
        </authorList>
    </citation>
    <scope>NUCLEOTIDE SEQUENCE</scope>
    <source>
        <strain evidence="2">E313</strain>
    </source>
</reference>
<comment type="caution">
    <text evidence="2">The sequence shown here is derived from an EMBL/GenBank/DDBJ whole genome shotgun (WGS) entry which is preliminary data.</text>
</comment>
<dbReference type="SUPFAM" id="SSF101874">
    <property type="entry name" value="YceI-like"/>
    <property type="match status" value="1"/>
</dbReference>
<feature type="domain" description="Lipid/polyisoprenoid-binding YceI-like" evidence="1">
    <location>
        <begin position="21"/>
        <end position="178"/>
    </location>
</feature>
<dbReference type="InterPro" id="IPR036761">
    <property type="entry name" value="TTHA0802/YceI-like_sf"/>
</dbReference>
<name>A0ABS8EK41_9FLAO</name>
<organism evidence="2 3">
    <name type="scientific">Winogradskyella immobilis</name>
    <dbReference type="NCBI Taxonomy" id="2816852"/>
    <lineage>
        <taxon>Bacteria</taxon>
        <taxon>Pseudomonadati</taxon>
        <taxon>Bacteroidota</taxon>
        <taxon>Flavobacteriia</taxon>
        <taxon>Flavobacteriales</taxon>
        <taxon>Flavobacteriaceae</taxon>
        <taxon>Winogradskyella</taxon>
    </lineage>
</organism>
<dbReference type="InterPro" id="IPR007372">
    <property type="entry name" value="Lipid/polyisoprenoid-bd_YceI"/>
</dbReference>
<proteinExistence type="predicted"/>
<dbReference type="EMBL" id="JAFMPT010000003">
    <property type="protein sequence ID" value="MCC1483574.1"/>
    <property type="molecule type" value="Genomic_DNA"/>
</dbReference>
<dbReference type="SMART" id="SM00867">
    <property type="entry name" value="YceI"/>
    <property type="match status" value="1"/>
</dbReference>
<dbReference type="Pfam" id="PF04264">
    <property type="entry name" value="YceI"/>
    <property type="match status" value="1"/>
</dbReference>
<sequence length="180" mass="20237">MKKTIFIFLCLSIFYQGFGQKYFTKTGTLNFEASVPAFEPVKAENKSTTAILDTNTGKIAVLALVKGFRFKNALMEEHFNENYMESDTYSKATFNGEINHFSLDNLSYKKEFSVTGDLTIHGKTKQIEAVITLKKDGDNFLLETQFSTAPGDFNIDIPGVVKEKISDKINITGSFELVKR</sequence>
<protein>
    <submittedName>
        <fullName evidence="2">YceI family protein</fullName>
    </submittedName>
</protein>
<reference evidence="2" key="2">
    <citation type="submission" date="2021-10" db="EMBL/GenBank/DDBJ databases">
        <title>Genome of Winogradskyella sp. E313.</title>
        <authorList>
            <person name="Zhou Y."/>
        </authorList>
    </citation>
    <scope>NUCLEOTIDE SEQUENCE</scope>
    <source>
        <strain evidence="2">E313</strain>
    </source>
</reference>
<dbReference type="RefSeq" id="WP_227476027.1">
    <property type="nucleotide sequence ID" value="NZ_JAFMPT010000003.1"/>
</dbReference>
<evidence type="ECO:0000313" key="2">
    <source>
        <dbReference type="EMBL" id="MCC1483574.1"/>
    </source>
</evidence>